<dbReference type="InterPro" id="IPR029063">
    <property type="entry name" value="SAM-dependent_MTases_sf"/>
</dbReference>
<keyword evidence="2" id="KW-0808">Transferase</keyword>
<dbReference type="CDD" id="cd02440">
    <property type="entry name" value="AdoMet_MTases"/>
    <property type="match status" value="1"/>
</dbReference>
<dbReference type="SUPFAM" id="SSF53335">
    <property type="entry name" value="S-adenosyl-L-methionine-dependent methyltransferases"/>
    <property type="match status" value="1"/>
</dbReference>
<proteinExistence type="predicted"/>
<dbReference type="PANTHER" id="PTHR43591:SF99">
    <property type="entry name" value="OS06G0646000 PROTEIN"/>
    <property type="match status" value="1"/>
</dbReference>
<name>A0A563VZW8_9CYAN</name>
<evidence type="ECO:0000313" key="3">
    <source>
        <dbReference type="Proteomes" id="UP000320055"/>
    </source>
</evidence>
<evidence type="ECO:0000259" key="1">
    <source>
        <dbReference type="Pfam" id="PF13649"/>
    </source>
</evidence>
<dbReference type="EMBL" id="CAACVJ010000457">
    <property type="protein sequence ID" value="VEP16935.1"/>
    <property type="molecule type" value="Genomic_DNA"/>
</dbReference>
<feature type="domain" description="Methyltransferase" evidence="1">
    <location>
        <begin position="45"/>
        <end position="106"/>
    </location>
</feature>
<dbReference type="AlphaFoldDB" id="A0A563VZW8"/>
<dbReference type="PANTHER" id="PTHR43591">
    <property type="entry name" value="METHYLTRANSFERASE"/>
    <property type="match status" value="1"/>
</dbReference>
<protein>
    <submittedName>
        <fullName evidence="2">Methyltransferase type 11</fullName>
    </submittedName>
</protein>
<accession>A0A563VZW8</accession>
<dbReference type="InterPro" id="IPR041698">
    <property type="entry name" value="Methyltransf_25"/>
</dbReference>
<sequence>MQEDYKQKVINFFNGRTAYDSEGKGHPENAKRLLEFVSVKSGQTILDLATGTGLVAIPVAKAVAPNGSLIGVDMSPGMLAQAKDKIVAEGIKNLELIEADVESITFNY</sequence>
<gene>
    <name evidence="2" type="ORF">H1P_510038</name>
</gene>
<keyword evidence="3" id="KW-1185">Reference proteome</keyword>
<dbReference type="OrthoDB" id="455741at2"/>
<dbReference type="Pfam" id="PF13649">
    <property type="entry name" value="Methyltransf_25"/>
    <property type="match status" value="1"/>
</dbReference>
<keyword evidence="2" id="KW-0489">Methyltransferase</keyword>
<reference evidence="2 3" key="1">
    <citation type="submission" date="2019-01" db="EMBL/GenBank/DDBJ databases">
        <authorList>
            <person name="Brito A."/>
        </authorList>
    </citation>
    <scope>NUCLEOTIDE SEQUENCE [LARGE SCALE GENOMIC DNA]</scope>
    <source>
        <strain evidence="2">1</strain>
    </source>
</reference>
<dbReference type="GO" id="GO:0008168">
    <property type="term" value="F:methyltransferase activity"/>
    <property type="evidence" value="ECO:0007669"/>
    <property type="project" value="UniProtKB-KW"/>
</dbReference>
<dbReference type="RefSeq" id="WP_144866622.1">
    <property type="nucleotide sequence ID" value="NZ_LR213811.1"/>
</dbReference>
<dbReference type="Proteomes" id="UP000320055">
    <property type="component" value="Unassembled WGS sequence"/>
</dbReference>
<dbReference type="Gene3D" id="3.40.50.150">
    <property type="entry name" value="Vaccinia Virus protein VP39"/>
    <property type="match status" value="1"/>
</dbReference>
<dbReference type="GO" id="GO:0032259">
    <property type="term" value="P:methylation"/>
    <property type="evidence" value="ECO:0007669"/>
    <property type="project" value="UniProtKB-KW"/>
</dbReference>
<organism evidence="2 3">
    <name type="scientific">Hyella patelloides LEGE 07179</name>
    <dbReference type="NCBI Taxonomy" id="945734"/>
    <lineage>
        <taxon>Bacteria</taxon>
        <taxon>Bacillati</taxon>
        <taxon>Cyanobacteriota</taxon>
        <taxon>Cyanophyceae</taxon>
        <taxon>Pleurocapsales</taxon>
        <taxon>Hyellaceae</taxon>
        <taxon>Hyella</taxon>
    </lineage>
</organism>
<evidence type="ECO:0000313" key="2">
    <source>
        <dbReference type="EMBL" id="VEP16935.1"/>
    </source>
</evidence>